<dbReference type="Gene3D" id="3.40.1620.10">
    <property type="entry name" value="YefM-like domain"/>
    <property type="match status" value="1"/>
</dbReference>
<dbReference type="SUPFAM" id="SSF143120">
    <property type="entry name" value="YefM-like"/>
    <property type="match status" value="1"/>
</dbReference>
<evidence type="ECO:0000313" key="3">
    <source>
        <dbReference type="EMBL" id="GEP61493.1"/>
    </source>
</evidence>
<dbReference type="InterPro" id="IPR036165">
    <property type="entry name" value="YefM-like_sf"/>
</dbReference>
<comment type="function">
    <text evidence="2">Antitoxin component of a type II toxin-antitoxin (TA) system.</text>
</comment>
<evidence type="ECO:0000256" key="2">
    <source>
        <dbReference type="RuleBase" id="RU362080"/>
    </source>
</evidence>
<dbReference type="Pfam" id="PF02604">
    <property type="entry name" value="PhdYeFM_antitox"/>
    <property type="match status" value="1"/>
</dbReference>
<dbReference type="EMBL" id="BKAJ01000228">
    <property type="protein sequence ID" value="GEP61493.1"/>
    <property type="molecule type" value="Genomic_DNA"/>
</dbReference>
<keyword evidence="4" id="KW-1185">Reference proteome</keyword>
<organism evidence="3 4">
    <name type="scientific">Reyranella soli</name>
    <dbReference type="NCBI Taxonomy" id="1230389"/>
    <lineage>
        <taxon>Bacteria</taxon>
        <taxon>Pseudomonadati</taxon>
        <taxon>Pseudomonadota</taxon>
        <taxon>Alphaproteobacteria</taxon>
        <taxon>Hyphomicrobiales</taxon>
        <taxon>Reyranellaceae</taxon>
        <taxon>Reyranella</taxon>
    </lineage>
</organism>
<name>A0A512NRC1_9HYPH</name>
<protein>
    <recommendedName>
        <fullName evidence="2">Antitoxin</fullName>
    </recommendedName>
</protein>
<reference evidence="3 4" key="1">
    <citation type="submission" date="2019-07" db="EMBL/GenBank/DDBJ databases">
        <title>Whole genome shotgun sequence of Reyranella soli NBRC 108950.</title>
        <authorList>
            <person name="Hosoyama A."/>
            <person name="Uohara A."/>
            <person name="Ohji S."/>
            <person name="Ichikawa N."/>
        </authorList>
    </citation>
    <scope>NUCLEOTIDE SEQUENCE [LARGE SCALE GENOMIC DNA]</scope>
    <source>
        <strain evidence="3 4">NBRC 108950</strain>
    </source>
</reference>
<dbReference type="OrthoDB" id="165038at2"/>
<dbReference type="RefSeq" id="WP_147156790.1">
    <property type="nucleotide sequence ID" value="NZ_BKAJ01000228.1"/>
</dbReference>
<evidence type="ECO:0000256" key="1">
    <source>
        <dbReference type="ARBA" id="ARBA00009981"/>
    </source>
</evidence>
<comment type="caution">
    <text evidence="3">The sequence shown here is derived from an EMBL/GenBank/DDBJ whole genome shotgun (WGS) entry which is preliminary data.</text>
</comment>
<sequence length="83" mass="9231">MKRYTFSDMNRVSGEILETALFEPVALTKRGKEKLVIIPATQYRKLVARPHAVAYTLQNAPDDVHGELMSGLDAILADDDGRT</sequence>
<comment type="similarity">
    <text evidence="1 2">Belongs to the phD/YefM antitoxin family.</text>
</comment>
<accession>A0A512NRC1</accession>
<evidence type="ECO:0000313" key="4">
    <source>
        <dbReference type="Proteomes" id="UP000321058"/>
    </source>
</evidence>
<dbReference type="NCBIfam" id="TIGR01552">
    <property type="entry name" value="phd_fam"/>
    <property type="match status" value="1"/>
</dbReference>
<proteinExistence type="inferred from homology"/>
<gene>
    <name evidence="3" type="ORF">RSO01_86590</name>
</gene>
<dbReference type="InterPro" id="IPR006442">
    <property type="entry name" value="Antitoxin_Phd/YefM"/>
</dbReference>
<dbReference type="AlphaFoldDB" id="A0A512NRC1"/>
<dbReference type="Proteomes" id="UP000321058">
    <property type="component" value="Unassembled WGS sequence"/>
</dbReference>